<dbReference type="GO" id="GO:0020015">
    <property type="term" value="C:glycosome"/>
    <property type="evidence" value="ECO:0007669"/>
    <property type="project" value="UniProtKB-SubCell"/>
</dbReference>
<comment type="similarity">
    <text evidence="1 7">Belongs to the NAD-dependent glycerol-3-phosphate dehydrogenase family.</text>
</comment>
<reference evidence="11 12" key="1">
    <citation type="journal article" date="2020" name="J. Phycol.">
        <title>Comparative genome analysis reveals Cyanidiococcus gen. nov., a new extremophilic red algal genus sister to Cyanidioschyzon (Cyanidioschyzonaceae, Rhodophyta).</title>
        <authorList>
            <person name="Liu S.-L."/>
            <person name="Chiang Y.-R."/>
            <person name="Yoon H.S."/>
            <person name="Fu H.-Y."/>
        </authorList>
    </citation>
    <scope>NUCLEOTIDE SEQUENCE [LARGE SCALE GENOMIC DNA]</scope>
    <source>
        <strain evidence="11 12">THAL066</strain>
    </source>
</reference>
<dbReference type="InterPro" id="IPR006168">
    <property type="entry name" value="G3P_DH_NAD-dep"/>
</dbReference>
<name>A0A7J7IE88_9RHOD</name>
<dbReference type="InterPro" id="IPR036291">
    <property type="entry name" value="NAD(P)-bd_dom_sf"/>
</dbReference>
<dbReference type="GO" id="GO:0141152">
    <property type="term" value="F:glycerol-3-phosphate dehydrogenase (NAD+) activity"/>
    <property type="evidence" value="ECO:0007669"/>
    <property type="project" value="UniProtKB-UniRule"/>
</dbReference>
<evidence type="ECO:0000256" key="6">
    <source>
        <dbReference type="ARBA" id="ARBA00084116"/>
    </source>
</evidence>
<comment type="subcellular location">
    <subcellularLocation>
        <location evidence="5">Glycosome</location>
    </subcellularLocation>
</comment>
<accession>A0A7J7IE88</accession>
<dbReference type="EMBL" id="VWRR01000014">
    <property type="protein sequence ID" value="KAF6001395.1"/>
    <property type="molecule type" value="Genomic_DNA"/>
</dbReference>
<dbReference type="Gene3D" id="3.40.50.720">
    <property type="entry name" value="NAD(P)-binding Rossmann-like Domain"/>
    <property type="match status" value="1"/>
</dbReference>
<dbReference type="Proteomes" id="UP000530660">
    <property type="component" value="Unassembled WGS sequence"/>
</dbReference>
<organism evidence="11 12">
    <name type="scientific">Cyanidiococcus yangmingshanensis</name>
    <dbReference type="NCBI Taxonomy" id="2690220"/>
    <lineage>
        <taxon>Eukaryota</taxon>
        <taxon>Rhodophyta</taxon>
        <taxon>Bangiophyceae</taxon>
        <taxon>Cyanidiales</taxon>
        <taxon>Cyanidiaceae</taxon>
        <taxon>Cyanidiococcus</taxon>
    </lineage>
</organism>
<dbReference type="PANTHER" id="PTHR11728:SF1">
    <property type="entry name" value="GLYCEROL-3-PHOSPHATE DEHYDROGENASE [NAD(+)] 2, CHLOROPLASTIC"/>
    <property type="match status" value="1"/>
</dbReference>
<keyword evidence="12" id="KW-1185">Reference proteome</keyword>
<dbReference type="InterPro" id="IPR008927">
    <property type="entry name" value="6-PGluconate_DH-like_C_sf"/>
</dbReference>
<dbReference type="FunFam" id="3.40.50.720:FF:000019">
    <property type="entry name" value="Glycerol-3-phosphate dehydrogenase [NAD(P)+]"/>
    <property type="match status" value="1"/>
</dbReference>
<dbReference type="InterPro" id="IPR011128">
    <property type="entry name" value="G3P_DH_NAD-dep_N"/>
</dbReference>
<evidence type="ECO:0000259" key="9">
    <source>
        <dbReference type="Pfam" id="PF01210"/>
    </source>
</evidence>
<gene>
    <name evidence="11" type="ORF">F1559_000248</name>
</gene>
<dbReference type="EC" id="1.1.1.8" evidence="8"/>
<proteinExistence type="inferred from homology"/>
<keyword evidence="2 7" id="KW-0560">Oxidoreductase</keyword>
<feature type="domain" description="Glycerol-3-phosphate dehydrogenase NAD-dependent N-terminal" evidence="9">
    <location>
        <begin position="79"/>
        <end position="239"/>
    </location>
</feature>
<evidence type="ECO:0000256" key="5">
    <source>
        <dbReference type="ARBA" id="ARBA00060503"/>
    </source>
</evidence>
<evidence type="ECO:0000256" key="4">
    <source>
        <dbReference type="ARBA" id="ARBA00048683"/>
    </source>
</evidence>
<sequence>MFANAECLLRSTVRAFPGGAFSSKAVGSSLGNNRGALCDVFAPYSRHTNACIQKRTRHRKQASNWPRALTLLREESKHIAVCGGGSFGSALAFALANAGHQVVVLVRRPEVAETINLERTNPRYTAHAPNFRFPANVRATTCSREALRHCWLCVHAIPVQSSRAFIEEKVRPHLAPGTPILSTSKGIELNTGQFMYEILESVLGKSDSNSSPLLFLSGPSFAHEILASLPAAVVLASADGVICAEIASEISSPALKIFRSSDVVGVEVSGAVKNVIALAAGVCEGLGLGMNATAALVTRGCSEMRRLAMSLGARSVTIAGLSGVGDTFMTCFGAQSRNRTVGFRLGQGETLDHILSTSTQVAEGVPTAKAVAELIAKQFPHLGRVRLALKFPILLGVTDVLENKVSPREKLEEWMDRRPRIED</sequence>
<dbReference type="PROSITE" id="PS00957">
    <property type="entry name" value="NAD_G3PDH"/>
    <property type="match status" value="1"/>
</dbReference>
<dbReference type="InterPro" id="IPR006109">
    <property type="entry name" value="G3P_DH_NAD-dep_C"/>
</dbReference>
<evidence type="ECO:0000259" key="10">
    <source>
        <dbReference type="Pfam" id="PF07479"/>
    </source>
</evidence>
<dbReference type="GO" id="GO:0005829">
    <property type="term" value="C:cytosol"/>
    <property type="evidence" value="ECO:0007669"/>
    <property type="project" value="TreeGrafter"/>
</dbReference>
<keyword evidence="3 7" id="KW-0520">NAD</keyword>
<evidence type="ECO:0000313" key="12">
    <source>
        <dbReference type="Proteomes" id="UP000530660"/>
    </source>
</evidence>
<dbReference type="AlphaFoldDB" id="A0A7J7IE88"/>
<dbReference type="Pfam" id="PF07479">
    <property type="entry name" value="NAD_Gly3P_dh_C"/>
    <property type="match status" value="1"/>
</dbReference>
<evidence type="ECO:0000256" key="7">
    <source>
        <dbReference type="RuleBase" id="RU000437"/>
    </source>
</evidence>
<evidence type="ECO:0000256" key="8">
    <source>
        <dbReference type="RuleBase" id="RU361243"/>
    </source>
</evidence>
<dbReference type="NCBIfam" id="NF000942">
    <property type="entry name" value="PRK00094.1-4"/>
    <property type="match status" value="1"/>
</dbReference>
<dbReference type="Pfam" id="PF01210">
    <property type="entry name" value="NAD_Gly3P_dh_N"/>
    <property type="match status" value="1"/>
</dbReference>
<evidence type="ECO:0000313" key="11">
    <source>
        <dbReference type="EMBL" id="KAF6001395.1"/>
    </source>
</evidence>
<comment type="catalytic activity">
    <reaction evidence="4 8">
        <text>sn-glycerol 3-phosphate + NAD(+) = dihydroxyacetone phosphate + NADH + H(+)</text>
        <dbReference type="Rhea" id="RHEA:11092"/>
        <dbReference type="ChEBI" id="CHEBI:15378"/>
        <dbReference type="ChEBI" id="CHEBI:57540"/>
        <dbReference type="ChEBI" id="CHEBI:57597"/>
        <dbReference type="ChEBI" id="CHEBI:57642"/>
        <dbReference type="ChEBI" id="CHEBI:57945"/>
        <dbReference type="EC" id="1.1.1.8"/>
    </reaction>
</comment>
<dbReference type="InterPro" id="IPR013328">
    <property type="entry name" value="6PGD_dom2"/>
</dbReference>
<keyword evidence="6" id="KW-0327">Glycosome</keyword>
<dbReference type="FunFam" id="1.10.1040.10:FF:000001">
    <property type="entry name" value="Glycerol-3-phosphate dehydrogenase [NAD(P)+]"/>
    <property type="match status" value="1"/>
</dbReference>
<evidence type="ECO:0000256" key="3">
    <source>
        <dbReference type="ARBA" id="ARBA00023027"/>
    </source>
</evidence>
<dbReference type="NCBIfam" id="NF000940">
    <property type="entry name" value="PRK00094.1-2"/>
    <property type="match status" value="1"/>
</dbReference>
<evidence type="ECO:0000256" key="2">
    <source>
        <dbReference type="ARBA" id="ARBA00023002"/>
    </source>
</evidence>
<protein>
    <recommendedName>
        <fullName evidence="8">Glycerol-3-phosphate dehydrogenase [NAD(+)]</fullName>
        <ecNumber evidence="8">1.1.1.8</ecNumber>
    </recommendedName>
</protein>
<dbReference type="OrthoDB" id="10263760at2759"/>
<dbReference type="PRINTS" id="PR00077">
    <property type="entry name" value="GPDHDRGNASE"/>
</dbReference>
<dbReference type="PANTHER" id="PTHR11728">
    <property type="entry name" value="GLYCEROL-3-PHOSPHATE DEHYDROGENASE"/>
    <property type="match status" value="1"/>
</dbReference>
<dbReference type="GO" id="GO:0046168">
    <property type="term" value="P:glycerol-3-phosphate catabolic process"/>
    <property type="evidence" value="ECO:0007669"/>
    <property type="project" value="UniProtKB-UniRule"/>
</dbReference>
<feature type="domain" description="Glycerol-3-phosphate dehydrogenase NAD-dependent C-terminal" evidence="10">
    <location>
        <begin position="262"/>
        <end position="410"/>
    </location>
</feature>
<evidence type="ECO:0000256" key="1">
    <source>
        <dbReference type="ARBA" id="ARBA00011009"/>
    </source>
</evidence>
<comment type="caution">
    <text evidence="11">The sequence shown here is derived from an EMBL/GenBank/DDBJ whole genome shotgun (WGS) entry which is preliminary data.</text>
</comment>
<dbReference type="Gene3D" id="1.10.1040.10">
    <property type="entry name" value="N-(1-d-carboxylethyl)-l-norvaline Dehydrogenase, domain 2"/>
    <property type="match status" value="1"/>
</dbReference>
<dbReference type="GO" id="GO:0005975">
    <property type="term" value="P:carbohydrate metabolic process"/>
    <property type="evidence" value="ECO:0007669"/>
    <property type="project" value="InterPro"/>
</dbReference>
<dbReference type="HAMAP" id="MF_00394">
    <property type="entry name" value="NAD_Glyc3P_dehydrog"/>
    <property type="match status" value="1"/>
</dbReference>
<dbReference type="SUPFAM" id="SSF51735">
    <property type="entry name" value="NAD(P)-binding Rossmann-fold domains"/>
    <property type="match status" value="1"/>
</dbReference>
<dbReference type="SUPFAM" id="SSF48179">
    <property type="entry name" value="6-phosphogluconate dehydrogenase C-terminal domain-like"/>
    <property type="match status" value="1"/>
</dbReference>
<dbReference type="GO" id="GO:0051287">
    <property type="term" value="F:NAD binding"/>
    <property type="evidence" value="ECO:0007669"/>
    <property type="project" value="UniProtKB-UniRule"/>
</dbReference>